<reference evidence="1" key="1">
    <citation type="submission" date="2023-04" db="EMBL/GenBank/DDBJ databases">
        <title>Ambrosiozyma monospora NBRC 10751.</title>
        <authorList>
            <person name="Ichikawa N."/>
            <person name="Sato H."/>
            <person name="Tonouchi N."/>
        </authorList>
    </citation>
    <scope>NUCLEOTIDE SEQUENCE</scope>
    <source>
        <strain evidence="1">NBRC 10751</strain>
    </source>
</reference>
<evidence type="ECO:0000313" key="1">
    <source>
        <dbReference type="EMBL" id="GME73671.1"/>
    </source>
</evidence>
<keyword evidence="2" id="KW-1185">Reference proteome</keyword>
<evidence type="ECO:0000313" key="2">
    <source>
        <dbReference type="Proteomes" id="UP001165064"/>
    </source>
</evidence>
<protein>
    <submittedName>
        <fullName evidence="1">Unnamed protein product</fullName>
    </submittedName>
</protein>
<sequence length="768" mass="87031">MLQEYVPKIFLQEKDEIIATLKYQLQELRDEITMLHRKHENDLDVNEANKREVEIQLLKEQLKETQEETSSLRNELRLKNYKLDDLQRLVDLHMIEDGQGSKTASDGKPTQRRVRHVGHGLDDVAGVDPKAHDDDEDEEVGNSTDEGEGGLIEDESLYTEATLPETQFWTQKQMKLKNKGKKPLFFEKPVLSRGDTLSSLSRRSGSSDSGNAGGAGGVDHLMWKGAKMTRQRSVELAFDDSSDSNHGFGGDEKENDKEEVCVVEDEGSDHDDGMGVGLVGYHGNQSTSQEYPPFTQYHQAQEKEQRHQIEFQNESQKSELLASEPSFENECNERIAEIQTSDAEDEFMNYENGTINRYTQHSHSTPSSPSPQYRSQGKKSQTISKSKLKSNIFQTSLATITTLDRQPPSTSPPTTSSSSSSRTKALSLSNHNHNQHNNRNNNFKFKLKIPRSINPKGQNKIINLTQNPLRNGPWWPEDFKINPLTNFGQDHELQNLRKLDSSLVHKITKLQSDFQIAYLKELATKKFRHVAQLTQTQTQPQQPNPNTNSPFRNPNFDHNPNPNSNSNNSSSNNPPTHPTPYETLTNPAIDPIFKHKINKLNYHIYANKLNLTTLSSTSSSSTSSTSKVKLWLQDTKLEDSPPGHERSEFPTTQQVEIDRLKSAKRSAVRALQFLVQAVLMVQKKVDDGKSGKKRKREDDGDEKENEEYGSKDGKDGDGEGEEEEMLYEQVGTHIFRSEELNCIVRSGYFFVDESIFADADHISIEGFR</sequence>
<dbReference type="EMBL" id="BSXS01000730">
    <property type="protein sequence ID" value="GME73671.1"/>
    <property type="molecule type" value="Genomic_DNA"/>
</dbReference>
<organism evidence="1 2">
    <name type="scientific">Ambrosiozyma monospora</name>
    <name type="common">Yeast</name>
    <name type="synonym">Endomycopsis monosporus</name>
    <dbReference type="NCBI Taxonomy" id="43982"/>
    <lineage>
        <taxon>Eukaryota</taxon>
        <taxon>Fungi</taxon>
        <taxon>Dikarya</taxon>
        <taxon>Ascomycota</taxon>
        <taxon>Saccharomycotina</taxon>
        <taxon>Pichiomycetes</taxon>
        <taxon>Pichiales</taxon>
        <taxon>Pichiaceae</taxon>
        <taxon>Ambrosiozyma</taxon>
    </lineage>
</organism>
<proteinExistence type="predicted"/>
<name>A0ACB5SUT0_AMBMO</name>
<comment type="caution">
    <text evidence="1">The sequence shown here is derived from an EMBL/GenBank/DDBJ whole genome shotgun (WGS) entry which is preliminary data.</text>
</comment>
<accession>A0ACB5SUT0</accession>
<gene>
    <name evidence="1" type="ORF">Amon02_000148700</name>
</gene>
<dbReference type="Proteomes" id="UP001165064">
    <property type="component" value="Unassembled WGS sequence"/>
</dbReference>